<keyword evidence="3 7" id="KW-0479">Metal-binding</keyword>
<protein>
    <recommendedName>
        <fullName evidence="11">Cytochrome P450</fullName>
    </recommendedName>
</protein>
<comment type="caution">
    <text evidence="9">The sequence shown here is derived from an EMBL/GenBank/DDBJ whole genome shotgun (WGS) entry which is preliminary data.</text>
</comment>
<feature type="transmembrane region" description="Helical" evidence="8">
    <location>
        <begin position="7"/>
        <end position="25"/>
    </location>
</feature>
<dbReference type="PANTHER" id="PTHR46206">
    <property type="entry name" value="CYTOCHROME P450"/>
    <property type="match status" value="1"/>
</dbReference>
<dbReference type="SUPFAM" id="SSF48264">
    <property type="entry name" value="Cytochrome P450"/>
    <property type="match status" value="1"/>
</dbReference>
<evidence type="ECO:0000256" key="1">
    <source>
        <dbReference type="ARBA" id="ARBA00001971"/>
    </source>
</evidence>
<proteinExistence type="inferred from homology"/>
<evidence type="ECO:0000256" key="6">
    <source>
        <dbReference type="ARBA" id="ARBA00023033"/>
    </source>
</evidence>
<evidence type="ECO:0000313" key="9">
    <source>
        <dbReference type="EMBL" id="TGJ80809.1"/>
    </source>
</evidence>
<dbReference type="EMBL" id="SKBN01000200">
    <property type="protein sequence ID" value="TGJ80809.1"/>
    <property type="molecule type" value="Genomic_DNA"/>
</dbReference>
<dbReference type="GO" id="GO:0004497">
    <property type="term" value="F:monooxygenase activity"/>
    <property type="evidence" value="ECO:0007669"/>
    <property type="project" value="UniProtKB-KW"/>
</dbReference>
<keyword evidence="4" id="KW-0560">Oxidoreductase</keyword>
<dbReference type="InterPro" id="IPR001128">
    <property type="entry name" value="Cyt_P450"/>
</dbReference>
<gene>
    <name evidence="9" type="ORF">E0Z10_g7955</name>
</gene>
<keyword evidence="8" id="KW-1133">Transmembrane helix</keyword>
<evidence type="ECO:0000256" key="4">
    <source>
        <dbReference type="ARBA" id="ARBA00023002"/>
    </source>
</evidence>
<dbReference type="InterPro" id="IPR036396">
    <property type="entry name" value="Cyt_P450_sf"/>
</dbReference>
<name>A0A4Z0Y9G7_9PEZI</name>
<evidence type="ECO:0000256" key="5">
    <source>
        <dbReference type="ARBA" id="ARBA00023004"/>
    </source>
</evidence>
<evidence type="ECO:0000256" key="3">
    <source>
        <dbReference type="ARBA" id="ARBA00022723"/>
    </source>
</evidence>
<dbReference type="PRINTS" id="PR00465">
    <property type="entry name" value="EP450IV"/>
</dbReference>
<keyword evidence="10" id="KW-1185">Reference proteome</keyword>
<feature type="binding site" description="axial binding residue" evidence="7">
    <location>
        <position position="436"/>
    </location>
    <ligand>
        <name>heme</name>
        <dbReference type="ChEBI" id="CHEBI:30413"/>
    </ligand>
    <ligandPart>
        <name>Fe</name>
        <dbReference type="ChEBI" id="CHEBI:18248"/>
    </ligandPart>
</feature>
<evidence type="ECO:0000256" key="7">
    <source>
        <dbReference type="PIRSR" id="PIRSR602403-1"/>
    </source>
</evidence>
<dbReference type="Proteomes" id="UP000297716">
    <property type="component" value="Unassembled WGS sequence"/>
</dbReference>
<dbReference type="Pfam" id="PF00067">
    <property type="entry name" value="p450"/>
    <property type="match status" value="1"/>
</dbReference>
<comment type="similarity">
    <text evidence="2">Belongs to the cytochrome P450 family.</text>
</comment>
<dbReference type="GO" id="GO:0016705">
    <property type="term" value="F:oxidoreductase activity, acting on paired donors, with incorporation or reduction of molecular oxygen"/>
    <property type="evidence" value="ECO:0007669"/>
    <property type="project" value="InterPro"/>
</dbReference>
<reference evidence="9 10" key="1">
    <citation type="submission" date="2019-03" db="EMBL/GenBank/DDBJ databases">
        <title>Draft genome sequence of Xylaria hypoxylon DSM 108379, a ubiquitous saprotrophic-parasitic fungi on hardwood.</title>
        <authorList>
            <person name="Buettner E."/>
            <person name="Leonhardt S."/>
            <person name="Gebauer A.M."/>
            <person name="Liers C."/>
            <person name="Hofrichter M."/>
            <person name="Kellner H."/>
        </authorList>
    </citation>
    <scope>NUCLEOTIDE SEQUENCE [LARGE SCALE GENOMIC DNA]</scope>
    <source>
        <strain evidence="9 10">DSM 108379</strain>
    </source>
</reference>
<evidence type="ECO:0000256" key="8">
    <source>
        <dbReference type="SAM" id="Phobius"/>
    </source>
</evidence>
<dbReference type="InterPro" id="IPR002403">
    <property type="entry name" value="Cyt_P450_E_grp-IV"/>
</dbReference>
<accession>A0A4Z0Y9G7</accession>
<evidence type="ECO:0000313" key="10">
    <source>
        <dbReference type="Proteomes" id="UP000297716"/>
    </source>
</evidence>
<keyword evidence="8" id="KW-0812">Transmembrane</keyword>
<dbReference type="STRING" id="37992.A0A4Z0Y9G7"/>
<evidence type="ECO:0000256" key="2">
    <source>
        <dbReference type="ARBA" id="ARBA00010617"/>
    </source>
</evidence>
<dbReference type="PANTHER" id="PTHR46206:SF4">
    <property type="entry name" value="P450, PUTATIVE (EUROFUNG)-RELATED"/>
    <property type="match status" value="1"/>
</dbReference>
<dbReference type="GO" id="GO:0020037">
    <property type="term" value="F:heme binding"/>
    <property type="evidence" value="ECO:0007669"/>
    <property type="project" value="InterPro"/>
</dbReference>
<dbReference type="OrthoDB" id="1844152at2759"/>
<sequence length="499" mass="56474">MTVLRDQSIPVIALLGLMYLIYLATTRNDTQTDGLPTVNRLFSLEPEIFSRIRWGLGARRILAKAQSKFAGKPYKLARGDMDVIVLPADYITELNLLPAIVINTRKFHSHTLLGHITGIDIVKHTGFHVKVLLNRISPAITKVLQPMARRMSAAISRDLPQDTEAWSTIEPLDLYVKFVSEGVAYILFGSPVCDNPDMVRLCHHHTRNVFTIVFIMRFVPSYLQPILVWLLPSKWSLVKSWNKMQQTVIPEIYRRINQPDNFESEDAISWMVRDGKTPFECDPKSLSKLVGALAGGSTYSTAGLVAGVVADLVAQPELLEEIRAEIRQKHSEVQGVWDKAAFNDLPKLDSVLKETTRLSPSAVVIYSRHMEADYMMSNGLLLRKGQKITVNAGVTSMDAQVYHDPDTFDGLRHLDAQPFRRVDNRLLTWGSGRWACPGRFVANIMAKILLVELLHDYEFQFVDGKRPPSVCVHEFMLLHPFSKMKVRRRKDVLGLKYSA</sequence>
<keyword evidence="5 7" id="KW-0408">Iron</keyword>
<dbReference type="Gene3D" id="1.10.630.10">
    <property type="entry name" value="Cytochrome P450"/>
    <property type="match status" value="1"/>
</dbReference>
<comment type="cofactor">
    <cofactor evidence="1 7">
        <name>heme</name>
        <dbReference type="ChEBI" id="CHEBI:30413"/>
    </cofactor>
</comment>
<dbReference type="CDD" id="cd11041">
    <property type="entry name" value="CYP503A1-like"/>
    <property type="match status" value="1"/>
</dbReference>
<dbReference type="GO" id="GO:0005506">
    <property type="term" value="F:iron ion binding"/>
    <property type="evidence" value="ECO:0007669"/>
    <property type="project" value="InterPro"/>
</dbReference>
<keyword evidence="7" id="KW-0349">Heme</keyword>
<evidence type="ECO:0008006" key="11">
    <source>
        <dbReference type="Google" id="ProtNLM"/>
    </source>
</evidence>
<dbReference type="AlphaFoldDB" id="A0A4Z0Y9G7"/>
<organism evidence="9 10">
    <name type="scientific">Xylaria hypoxylon</name>
    <dbReference type="NCBI Taxonomy" id="37992"/>
    <lineage>
        <taxon>Eukaryota</taxon>
        <taxon>Fungi</taxon>
        <taxon>Dikarya</taxon>
        <taxon>Ascomycota</taxon>
        <taxon>Pezizomycotina</taxon>
        <taxon>Sordariomycetes</taxon>
        <taxon>Xylariomycetidae</taxon>
        <taxon>Xylariales</taxon>
        <taxon>Xylariaceae</taxon>
        <taxon>Xylaria</taxon>
    </lineage>
</organism>
<keyword evidence="6" id="KW-0503">Monooxygenase</keyword>
<keyword evidence="8" id="KW-0472">Membrane</keyword>